<dbReference type="GO" id="GO:0006189">
    <property type="term" value="P:'de novo' IMP biosynthetic process"/>
    <property type="evidence" value="ECO:0007669"/>
    <property type="project" value="UniProtKB-UniRule"/>
</dbReference>
<dbReference type="PIRSF" id="PIRSF000485">
    <property type="entry name" value="Amd_phspho_trans"/>
    <property type="match status" value="1"/>
</dbReference>
<organism evidence="14 15">
    <name type="scientific">Chloroflexus islandicus</name>
    <dbReference type="NCBI Taxonomy" id="1707952"/>
    <lineage>
        <taxon>Bacteria</taxon>
        <taxon>Bacillati</taxon>
        <taxon>Chloroflexota</taxon>
        <taxon>Chloroflexia</taxon>
        <taxon>Chloroflexales</taxon>
        <taxon>Chloroflexineae</taxon>
        <taxon>Chloroflexaceae</taxon>
        <taxon>Chloroflexus</taxon>
    </lineage>
</organism>
<keyword evidence="3 7" id="KW-0328">Glycosyltransferase</keyword>
<keyword evidence="7 10" id="KW-0460">Magnesium</keyword>
<dbReference type="Gene3D" id="3.60.20.10">
    <property type="entry name" value="Glutamine Phosphoribosylpyrophosphate, subunit 1, domain 1"/>
    <property type="match status" value="1"/>
</dbReference>
<feature type="active site" description="Nucleophile" evidence="7 9">
    <location>
        <position position="34"/>
    </location>
</feature>
<dbReference type="Gene3D" id="3.40.50.2020">
    <property type="match status" value="1"/>
</dbReference>
<dbReference type="HAMAP" id="MF_01931">
    <property type="entry name" value="PurF"/>
    <property type="match status" value="1"/>
</dbReference>
<dbReference type="InterPro" id="IPR000836">
    <property type="entry name" value="PRTase_dom"/>
</dbReference>
<dbReference type="GO" id="GO:0004044">
    <property type="term" value="F:amidophosphoribosyltransferase activity"/>
    <property type="evidence" value="ECO:0007669"/>
    <property type="project" value="UniProtKB-UniRule"/>
</dbReference>
<dbReference type="SUPFAM" id="SSF53271">
    <property type="entry name" value="PRTase-like"/>
    <property type="match status" value="1"/>
</dbReference>
<evidence type="ECO:0000256" key="8">
    <source>
        <dbReference type="PIRNR" id="PIRNR000485"/>
    </source>
</evidence>
<evidence type="ECO:0000259" key="13">
    <source>
        <dbReference type="PROSITE" id="PS51278"/>
    </source>
</evidence>
<dbReference type="GO" id="GO:0000287">
    <property type="term" value="F:magnesium ion binding"/>
    <property type="evidence" value="ECO:0007669"/>
    <property type="project" value="UniProtKB-UniRule"/>
</dbReference>
<evidence type="ECO:0000256" key="5">
    <source>
        <dbReference type="ARBA" id="ARBA00022755"/>
    </source>
</evidence>
<dbReference type="PROSITE" id="PS51278">
    <property type="entry name" value="GATASE_TYPE_2"/>
    <property type="match status" value="1"/>
</dbReference>
<evidence type="ECO:0000313" key="14">
    <source>
        <dbReference type="EMBL" id="OAN47232.1"/>
    </source>
</evidence>
<comment type="similarity">
    <text evidence="2 7 8">In the C-terminal section; belongs to the purine/pyrimidine phosphoribosyltransferase family.</text>
</comment>
<dbReference type="RefSeq" id="WP_066784103.1">
    <property type="nucleotide sequence ID" value="NZ_LWQS01000038.1"/>
</dbReference>
<evidence type="ECO:0000256" key="1">
    <source>
        <dbReference type="ARBA" id="ARBA00005209"/>
    </source>
</evidence>
<feature type="binding site" evidence="7 10">
    <location>
        <position position="317"/>
    </location>
    <ligand>
        <name>Mg(2+)</name>
        <dbReference type="ChEBI" id="CHEBI:18420"/>
    </ligand>
</feature>
<proteinExistence type="inferred from homology"/>
<dbReference type="InterPro" id="IPR029055">
    <property type="entry name" value="Ntn_hydrolases_N"/>
</dbReference>
<keyword evidence="7 10" id="KW-0479">Metal-binding</keyword>
<sequence>MDDQSLSGVADRNHTIAGETDDPATPDDKPGHECGVFGIVAADADVARLTFFGLYALQHRGQESAGIAVSNGRSIRYYKNMGLVAQVFDEEKLRPLSGYMAIGHTRYSTTGSSKLENAQPFVVESALGPLAVGHNGNLTNAASLRRELLQRGVGLTSSSDSEVITQMLAGGEGRTWEEKLKVFMVRAQGAYCLTVLTRDALYAVRDPWGLHPLCLGQLGEQGWVVASESCALGTIGAEFVREIEPGEILKITLDGPQVIARQPSLHTAACLFEYIYFARPDSMLHGKVLHAMRVAQGRELAREAPCDADVVIAVPDSATPAAIGYAQESGIPYSEGLIKNRYIGRTFIQPDDRLRKLGIALKFNALTDNLAGKRVVLVDDSIVRGNTSGPIVRLLREAGAREVHVRVSSPPIRHPCFLGVDMATYPELIAHRLTIEGIRQHLGADSLAYLSLEGLIRSTGRDPATFCTGCFTGQYPVEIEVVDKEVFEVR</sequence>
<dbReference type="InterPro" id="IPR029057">
    <property type="entry name" value="PRTase-like"/>
</dbReference>
<evidence type="ECO:0000256" key="12">
    <source>
        <dbReference type="SAM" id="MobiDB-lite"/>
    </source>
</evidence>
<dbReference type="InterPro" id="IPR017932">
    <property type="entry name" value="GATase_2_dom"/>
</dbReference>
<dbReference type="GO" id="GO:0009113">
    <property type="term" value="P:purine nucleobase biosynthetic process"/>
    <property type="evidence" value="ECO:0007669"/>
    <property type="project" value="UniProtKB-UniRule"/>
</dbReference>
<accession>A0A178MEN5</accession>
<evidence type="ECO:0000256" key="9">
    <source>
        <dbReference type="PIRSR" id="PIRSR000485-1"/>
    </source>
</evidence>
<comment type="catalytic activity">
    <reaction evidence="7 8">
        <text>5-phospho-beta-D-ribosylamine + L-glutamate + diphosphate = 5-phospho-alpha-D-ribose 1-diphosphate + L-glutamine + H2O</text>
        <dbReference type="Rhea" id="RHEA:14905"/>
        <dbReference type="ChEBI" id="CHEBI:15377"/>
        <dbReference type="ChEBI" id="CHEBI:29985"/>
        <dbReference type="ChEBI" id="CHEBI:33019"/>
        <dbReference type="ChEBI" id="CHEBI:58017"/>
        <dbReference type="ChEBI" id="CHEBI:58359"/>
        <dbReference type="ChEBI" id="CHEBI:58681"/>
        <dbReference type="EC" id="2.4.2.14"/>
    </reaction>
</comment>
<keyword evidence="7 11" id="KW-0411">Iron-sulfur</keyword>
<dbReference type="SUPFAM" id="SSF56235">
    <property type="entry name" value="N-terminal nucleophile aminohydrolases (Ntn hydrolases)"/>
    <property type="match status" value="1"/>
</dbReference>
<protein>
    <recommendedName>
        <fullName evidence="7">Amidophosphoribosyltransferase</fullName>
        <shortName evidence="7">ATase</shortName>
        <ecNumber evidence="7">2.4.2.14</ecNumber>
    </recommendedName>
    <alternativeName>
        <fullName evidence="7">Glutamine phosphoribosylpyrophosphate amidotransferase</fullName>
        <shortName evidence="7">GPATase</shortName>
    </alternativeName>
</protein>
<dbReference type="GO" id="GO:0051539">
    <property type="term" value="F:4 iron, 4 sulfur cluster binding"/>
    <property type="evidence" value="ECO:0007669"/>
    <property type="project" value="UniProtKB-KW"/>
</dbReference>
<feature type="binding site" evidence="7 11">
    <location>
        <position position="270"/>
    </location>
    <ligand>
        <name>[4Fe-4S] cluster</name>
        <dbReference type="ChEBI" id="CHEBI:49883"/>
    </ligand>
</feature>
<feature type="binding site" evidence="7 11">
    <location>
        <position position="470"/>
    </location>
    <ligand>
        <name>[4Fe-4S] cluster</name>
        <dbReference type="ChEBI" id="CHEBI:49883"/>
    </ligand>
</feature>
<feature type="domain" description="Glutamine amidotransferase type-2" evidence="13">
    <location>
        <begin position="34"/>
        <end position="254"/>
    </location>
</feature>
<dbReference type="EC" id="2.4.2.14" evidence="7"/>
<dbReference type="STRING" id="1707952.A6A03_00360"/>
<comment type="pathway">
    <text evidence="1 7 8">Purine metabolism; IMP biosynthesis via de novo pathway; N(1)-(5-phospho-D-ribosyl)glycinamide from 5-phospho-alpha-D-ribose 1-diphosphate: step 1/2.</text>
</comment>
<dbReference type="CDD" id="cd06223">
    <property type="entry name" value="PRTases_typeI"/>
    <property type="match status" value="1"/>
</dbReference>
<keyword evidence="7" id="KW-0004">4Fe-4S</keyword>
<gene>
    <name evidence="7" type="primary">purF</name>
    <name evidence="14" type="ORF">A6A03_00360</name>
</gene>
<dbReference type="Proteomes" id="UP000078287">
    <property type="component" value="Unassembled WGS sequence"/>
</dbReference>
<comment type="cofactor">
    <cofactor evidence="7 11">
        <name>[4Fe-4S] cluster</name>
        <dbReference type="ChEBI" id="CHEBI:49883"/>
    </cofactor>
    <text evidence="7 11">Binds 1 [4Fe-4S] cluster per subunit.</text>
</comment>
<dbReference type="PANTHER" id="PTHR11907">
    <property type="entry name" value="AMIDOPHOSPHORIBOSYLTRANSFERASE"/>
    <property type="match status" value="1"/>
</dbReference>
<evidence type="ECO:0000256" key="7">
    <source>
        <dbReference type="HAMAP-Rule" id="MF_01931"/>
    </source>
</evidence>
<evidence type="ECO:0000256" key="3">
    <source>
        <dbReference type="ARBA" id="ARBA00022676"/>
    </source>
</evidence>
<keyword evidence="4 7" id="KW-0808">Transferase</keyword>
<keyword evidence="15" id="KW-1185">Reference proteome</keyword>
<feature type="region of interest" description="Disordered" evidence="12">
    <location>
        <begin position="1"/>
        <end position="31"/>
    </location>
</feature>
<comment type="function">
    <text evidence="7">Catalyzes the formation of phosphoribosylamine from phosphoribosylpyrophosphate (PRPP) and glutamine.</text>
</comment>
<evidence type="ECO:0000256" key="11">
    <source>
        <dbReference type="PIRSR" id="PIRSR000485-3"/>
    </source>
</evidence>
<dbReference type="AlphaFoldDB" id="A0A178MEN5"/>
<reference evidence="14 15" key="1">
    <citation type="submission" date="2016-04" db="EMBL/GenBank/DDBJ databases">
        <title>Chloroflexus islandicus sp. nov., a thermophilic filamentous anoxygenic phototrophic bacterium from geyser Strokkur (Iceland).</title>
        <authorList>
            <person name="Gaisin V.A."/>
            <person name="Kalashnikov A.M."/>
            <person name="Sukhacheva M.V."/>
            <person name="Grouzdev D.S."/>
            <person name="Ivanov T.M."/>
            <person name="Kuznetsov B."/>
            <person name="Gorlenko V.M."/>
        </authorList>
    </citation>
    <scope>NUCLEOTIDE SEQUENCE [LARGE SCALE GENOMIC DNA]</scope>
    <source>
        <strain evidence="15">isl-2</strain>
    </source>
</reference>
<dbReference type="OrthoDB" id="9801213at2"/>
<keyword evidence="5 7" id="KW-0658">Purine biosynthesis</keyword>
<comment type="caution">
    <text evidence="14">The sequence shown here is derived from an EMBL/GenBank/DDBJ whole genome shotgun (WGS) entry which is preliminary data.</text>
</comment>
<dbReference type="Pfam" id="PF13522">
    <property type="entry name" value="GATase_6"/>
    <property type="match status" value="1"/>
</dbReference>
<name>A0A178MEN5_9CHLR</name>
<keyword evidence="6 7" id="KW-0315">Glutamine amidotransferase</keyword>
<feature type="binding site" evidence="7 11">
    <location>
        <position position="416"/>
    </location>
    <ligand>
        <name>[4Fe-4S] cluster</name>
        <dbReference type="ChEBI" id="CHEBI:49883"/>
    </ligand>
</feature>
<dbReference type="InterPro" id="IPR005854">
    <property type="entry name" value="PurF"/>
</dbReference>
<evidence type="ECO:0000256" key="4">
    <source>
        <dbReference type="ARBA" id="ARBA00022679"/>
    </source>
</evidence>
<keyword evidence="7 11" id="KW-0408">Iron</keyword>
<evidence type="ECO:0000313" key="15">
    <source>
        <dbReference type="Proteomes" id="UP000078287"/>
    </source>
</evidence>
<evidence type="ECO:0000256" key="10">
    <source>
        <dbReference type="PIRSR" id="PIRSR000485-2"/>
    </source>
</evidence>
<dbReference type="Pfam" id="PF00156">
    <property type="entry name" value="Pribosyltran"/>
    <property type="match status" value="1"/>
</dbReference>
<dbReference type="UniPathway" id="UPA00074">
    <property type="reaction ID" value="UER00124"/>
</dbReference>
<feature type="binding site" evidence="7 11">
    <location>
        <position position="467"/>
    </location>
    <ligand>
        <name>[4Fe-4S] cluster</name>
        <dbReference type="ChEBI" id="CHEBI:49883"/>
    </ligand>
</feature>
<dbReference type="InterPro" id="IPR035584">
    <property type="entry name" value="PurF_N"/>
</dbReference>
<evidence type="ECO:0000256" key="6">
    <source>
        <dbReference type="ARBA" id="ARBA00022962"/>
    </source>
</evidence>
<comment type="cofactor">
    <cofactor evidence="7 10">
        <name>Mg(2+)</name>
        <dbReference type="ChEBI" id="CHEBI:18420"/>
    </cofactor>
    <text evidence="7 10">Binds 1 Mg(2+) ion per subunit.</text>
</comment>
<evidence type="ECO:0000256" key="2">
    <source>
        <dbReference type="ARBA" id="ARBA00010138"/>
    </source>
</evidence>
<dbReference type="EMBL" id="LWQS01000038">
    <property type="protein sequence ID" value="OAN47232.1"/>
    <property type="molecule type" value="Genomic_DNA"/>
</dbReference>
<feature type="binding site" evidence="7 10">
    <location>
        <position position="379"/>
    </location>
    <ligand>
        <name>Mg(2+)</name>
        <dbReference type="ChEBI" id="CHEBI:18420"/>
    </ligand>
</feature>
<dbReference type="NCBIfam" id="TIGR01134">
    <property type="entry name" value="purF"/>
    <property type="match status" value="1"/>
</dbReference>
<dbReference type="CDD" id="cd00715">
    <property type="entry name" value="GPATase_N"/>
    <property type="match status" value="1"/>
</dbReference>
<feature type="binding site" evidence="7 10">
    <location>
        <position position="380"/>
    </location>
    <ligand>
        <name>Mg(2+)</name>
        <dbReference type="ChEBI" id="CHEBI:18420"/>
    </ligand>
</feature>